<evidence type="ECO:0000313" key="3">
    <source>
        <dbReference type="RefSeq" id="XP_022739482.1"/>
    </source>
</evidence>
<proteinExistence type="predicted"/>
<accession>A0A6P5YGE5</accession>
<feature type="compositionally biased region" description="Polar residues" evidence="1">
    <location>
        <begin position="293"/>
        <end position="310"/>
    </location>
</feature>
<evidence type="ECO:0000313" key="5">
    <source>
        <dbReference type="RefSeq" id="XP_022739484.1"/>
    </source>
</evidence>
<dbReference type="GO" id="GO:0005776">
    <property type="term" value="C:autophagosome"/>
    <property type="evidence" value="ECO:0007669"/>
    <property type="project" value="TreeGrafter"/>
</dbReference>
<dbReference type="GeneID" id="111291766"/>
<name>A0A6P5YGE5_DURZI</name>
<dbReference type="PANTHER" id="PTHR34659">
    <property type="entry name" value="BNAA05G11610D PROTEIN"/>
    <property type="match status" value="1"/>
</dbReference>
<dbReference type="RefSeq" id="XP_022739492.1">
    <property type="nucleotide sequence ID" value="XM_022883757.1"/>
</dbReference>
<reference evidence="3 4" key="1">
    <citation type="submission" date="2025-04" db="UniProtKB">
        <authorList>
            <consortium name="RefSeq"/>
        </authorList>
    </citation>
    <scope>IDENTIFICATION</scope>
    <source>
        <tissue evidence="3 4">Fruit stalk</tissue>
    </source>
</reference>
<dbReference type="Proteomes" id="UP000515121">
    <property type="component" value="Unplaced"/>
</dbReference>
<dbReference type="AlphaFoldDB" id="A0A6P5YGE5"/>
<keyword evidence="2" id="KW-1185">Reference proteome</keyword>
<dbReference type="InterPro" id="IPR053273">
    <property type="entry name" value="CST_Regulator"/>
</dbReference>
<dbReference type="RefSeq" id="XP_022739483.1">
    <property type="nucleotide sequence ID" value="XM_022883748.1"/>
</dbReference>
<dbReference type="GO" id="GO:0061908">
    <property type="term" value="C:phagophore"/>
    <property type="evidence" value="ECO:0007669"/>
    <property type="project" value="TreeGrafter"/>
</dbReference>
<dbReference type="RefSeq" id="XP_022739490.1">
    <property type="nucleotide sequence ID" value="XM_022883755.1"/>
</dbReference>
<evidence type="ECO:0000313" key="2">
    <source>
        <dbReference type="Proteomes" id="UP000515121"/>
    </source>
</evidence>
<dbReference type="PANTHER" id="PTHR34659:SF8">
    <property type="entry name" value="(RAPE) HYPOTHETICAL PROTEIN"/>
    <property type="match status" value="1"/>
</dbReference>
<dbReference type="RefSeq" id="XP_022739485.1">
    <property type="nucleotide sequence ID" value="XM_022883750.1"/>
</dbReference>
<evidence type="ECO:0000313" key="11">
    <source>
        <dbReference type="RefSeq" id="XP_022739490.1"/>
    </source>
</evidence>
<evidence type="ECO:0000256" key="1">
    <source>
        <dbReference type="SAM" id="MobiDB-lite"/>
    </source>
</evidence>
<dbReference type="RefSeq" id="XP_022739482.1">
    <property type="nucleotide sequence ID" value="XM_022883747.1"/>
</dbReference>
<dbReference type="RefSeq" id="XP_022739489.1">
    <property type="nucleotide sequence ID" value="XM_022883754.1"/>
</dbReference>
<dbReference type="RefSeq" id="XP_022739486.1">
    <property type="nucleotide sequence ID" value="XM_022883751.1"/>
</dbReference>
<gene>
    <name evidence="3 4 5 6 7 8 9 10 11 12" type="primary">LOC111291766</name>
</gene>
<evidence type="ECO:0000313" key="10">
    <source>
        <dbReference type="RefSeq" id="XP_022739489.1"/>
    </source>
</evidence>
<evidence type="ECO:0000313" key="7">
    <source>
        <dbReference type="RefSeq" id="XP_022739486.1"/>
    </source>
</evidence>
<evidence type="ECO:0000313" key="8">
    <source>
        <dbReference type="RefSeq" id="XP_022739487.1"/>
    </source>
</evidence>
<sequence>MDLKGITWVGQVYQKFEAMCLEVEEVMYQDTVKYVEDQVQTVGASVKKFYSDVMQDVMQDLLLPSSSEPMKAVAASDTQVEKFAETLKKPNVGLKEATIKGEGEQLSEDSEVIADDNENAVNMPLSCRLHMVDNIFESCPQRFVERASSNLLSGEHSYNTLDKSNVENLPLAANYKVSCWQMPTTLTQVLAEEDNCDSIEQSCKEIESASESITETLNDDLQLVESIGKNEMEMRCSSSVIGLAEFNVSADSCSNAGMVSLIGCSINGDIQHNEFSDKIAFASSPGPVEEHPGQSNNWTMDTSGSRSSNVGRKEIETVLPLDKTRVDESCIMVNGAELHFHHQREGKHKPYQKKIRDAISSRMRSTRKKEYKQLALWYGDDVKSEQDCEGSSMLALKGGEDMRRSLTHDVLDSEWELL</sequence>
<evidence type="ECO:0000313" key="6">
    <source>
        <dbReference type="RefSeq" id="XP_022739485.1"/>
    </source>
</evidence>
<dbReference type="RefSeq" id="XP_022739488.1">
    <property type="nucleotide sequence ID" value="XM_022883753.1"/>
</dbReference>
<feature type="region of interest" description="Disordered" evidence="1">
    <location>
        <begin position="284"/>
        <end position="311"/>
    </location>
</feature>
<evidence type="ECO:0000313" key="12">
    <source>
        <dbReference type="RefSeq" id="XP_022739492.1"/>
    </source>
</evidence>
<organism evidence="2 4">
    <name type="scientific">Durio zibethinus</name>
    <name type="common">Durian</name>
    <dbReference type="NCBI Taxonomy" id="66656"/>
    <lineage>
        <taxon>Eukaryota</taxon>
        <taxon>Viridiplantae</taxon>
        <taxon>Streptophyta</taxon>
        <taxon>Embryophyta</taxon>
        <taxon>Tracheophyta</taxon>
        <taxon>Spermatophyta</taxon>
        <taxon>Magnoliopsida</taxon>
        <taxon>eudicotyledons</taxon>
        <taxon>Gunneridae</taxon>
        <taxon>Pentapetalae</taxon>
        <taxon>rosids</taxon>
        <taxon>malvids</taxon>
        <taxon>Malvales</taxon>
        <taxon>Malvaceae</taxon>
        <taxon>Helicteroideae</taxon>
        <taxon>Durio</taxon>
    </lineage>
</organism>
<protein>
    <submittedName>
        <fullName evidence="3 4">Uncharacterized protein LOC111291766 isoform X1</fullName>
    </submittedName>
</protein>
<dbReference type="OrthoDB" id="778244at2759"/>
<dbReference type="GO" id="GO:0006950">
    <property type="term" value="P:response to stress"/>
    <property type="evidence" value="ECO:0007669"/>
    <property type="project" value="TreeGrafter"/>
</dbReference>
<dbReference type="RefSeq" id="XP_022739484.1">
    <property type="nucleotide sequence ID" value="XM_022883749.1"/>
</dbReference>
<evidence type="ECO:0000313" key="4">
    <source>
        <dbReference type="RefSeq" id="XP_022739483.1"/>
    </source>
</evidence>
<dbReference type="RefSeq" id="XP_022739487.1">
    <property type="nucleotide sequence ID" value="XM_022883752.1"/>
</dbReference>
<evidence type="ECO:0000313" key="9">
    <source>
        <dbReference type="RefSeq" id="XP_022739488.1"/>
    </source>
</evidence>
<dbReference type="KEGG" id="dzi:111291766"/>